<evidence type="ECO:0000313" key="3">
    <source>
        <dbReference type="Proteomes" id="UP001417504"/>
    </source>
</evidence>
<comment type="caution">
    <text evidence="2">The sequence shown here is derived from an EMBL/GenBank/DDBJ whole genome shotgun (WGS) entry which is preliminary data.</text>
</comment>
<protein>
    <submittedName>
        <fullName evidence="2">Uncharacterized protein</fullName>
    </submittedName>
</protein>
<gene>
    <name evidence="2" type="ORF">Sjap_004996</name>
</gene>
<accession>A0AAP0K389</accession>
<dbReference type="EMBL" id="JBBNAE010000002">
    <property type="protein sequence ID" value="KAK9145093.1"/>
    <property type="molecule type" value="Genomic_DNA"/>
</dbReference>
<sequence>MGNSDKEGPRARLGHHAKAKTHGPWSGHPESLFSGGGGAVFHHGNGGQSLKFVRDVGAASGEVTKGMRDVKNTRSRNGRFRRFSIGRSALIGLVFAELWTMKRKTNKGRDSDDGWQFWDVTWLIVRSYDSWRSGVSKP</sequence>
<evidence type="ECO:0000256" key="1">
    <source>
        <dbReference type="SAM" id="MobiDB-lite"/>
    </source>
</evidence>
<feature type="compositionally biased region" description="Basic and acidic residues" evidence="1">
    <location>
        <begin position="1"/>
        <end position="10"/>
    </location>
</feature>
<proteinExistence type="predicted"/>
<feature type="compositionally biased region" description="Basic residues" evidence="1">
    <location>
        <begin position="12"/>
        <end position="21"/>
    </location>
</feature>
<dbReference type="Proteomes" id="UP001417504">
    <property type="component" value="Unassembled WGS sequence"/>
</dbReference>
<reference evidence="2 3" key="1">
    <citation type="submission" date="2024-01" db="EMBL/GenBank/DDBJ databases">
        <title>Genome assemblies of Stephania.</title>
        <authorList>
            <person name="Yang L."/>
        </authorList>
    </citation>
    <scope>NUCLEOTIDE SEQUENCE [LARGE SCALE GENOMIC DNA]</scope>
    <source>
        <strain evidence="2">QJT</strain>
        <tissue evidence="2">Leaf</tissue>
    </source>
</reference>
<feature type="region of interest" description="Disordered" evidence="1">
    <location>
        <begin position="1"/>
        <end position="29"/>
    </location>
</feature>
<evidence type="ECO:0000313" key="2">
    <source>
        <dbReference type="EMBL" id="KAK9145093.1"/>
    </source>
</evidence>
<dbReference type="AlphaFoldDB" id="A0AAP0K389"/>
<name>A0AAP0K389_9MAGN</name>
<keyword evidence="3" id="KW-1185">Reference proteome</keyword>
<organism evidence="2 3">
    <name type="scientific">Stephania japonica</name>
    <dbReference type="NCBI Taxonomy" id="461633"/>
    <lineage>
        <taxon>Eukaryota</taxon>
        <taxon>Viridiplantae</taxon>
        <taxon>Streptophyta</taxon>
        <taxon>Embryophyta</taxon>
        <taxon>Tracheophyta</taxon>
        <taxon>Spermatophyta</taxon>
        <taxon>Magnoliopsida</taxon>
        <taxon>Ranunculales</taxon>
        <taxon>Menispermaceae</taxon>
        <taxon>Menispermoideae</taxon>
        <taxon>Cissampelideae</taxon>
        <taxon>Stephania</taxon>
    </lineage>
</organism>